<dbReference type="PROSITE" id="PS50157">
    <property type="entry name" value="ZINC_FINGER_C2H2_2"/>
    <property type="match status" value="1"/>
</dbReference>
<keyword evidence="2" id="KW-0175">Coiled coil</keyword>
<keyword evidence="5" id="KW-1185">Reference proteome</keyword>
<dbReference type="Proteomes" id="UP000594262">
    <property type="component" value="Unplaced"/>
</dbReference>
<dbReference type="OrthoDB" id="5976291at2759"/>
<feature type="domain" description="C2H2-type" evidence="3">
    <location>
        <begin position="43"/>
        <end position="70"/>
    </location>
</feature>
<dbReference type="RefSeq" id="XP_066913306.1">
    <property type="nucleotide sequence ID" value="XM_067057205.1"/>
</dbReference>
<accession>A0A7M5X8E4</accession>
<keyword evidence="1" id="KW-0862">Zinc</keyword>
<dbReference type="EnsemblMetazoa" id="CLYHEMT019408.1">
    <property type="protein sequence ID" value="CLYHEMP019408.1"/>
    <property type="gene ID" value="CLYHEMG019408"/>
</dbReference>
<proteinExistence type="predicted"/>
<dbReference type="GeneID" id="136800547"/>
<evidence type="ECO:0000313" key="4">
    <source>
        <dbReference type="EnsemblMetazoa" id="CLYHEMP019408.1"/>
    </source>
</evidence>
<reference evidence="4" key="1">
    <citation type="submission" date="2021-01" db="UniProtKB">
        <authorList>
            <consortium name="EnsemblMetazoa"/>
        </authorList>
    </citation>
    <scope>IDENTIFICATION</scope>
</reference>
<dbReference type="AlphaFoldDB" id="A0A7M5X8E4"/>
<feature type="coiled-coil region" evidence="2">
    <location>
        <begin position="171"/>
        <end position="198"/>
    </location>
</feature>
<keyword evidence="1" id="KW-0479">Metal-binding</keyword>
<evidence type="ECO:0000313" key="5">
    <source>
        <dbReference type="Proteomes" id="UP000594262"/>
    </source>
</evidence>
<organism evidence="4 5">
    <name type="scientific">Clytia hemisphaerica</name>
    <dbReference type="NCBI Taxonomy" id="252671"/>
    <lineage>
        <taxon>Eukaryota</taxon>
        <taxon>Metazoa</taxon>
        <taxon>Cnidaria</taxon>
        <taxon>Hydrozoa</taxon>
        <taxon>Hydroidolina</taxon>
        <taxon>Leptothecata</taxon>
        <taxon>Obeliida</taxon>
        <taxon>Clytiidae</taxon>
        <taxon>Clytia</taxon>
    </lineage>
</organism>
<dbReference type="GO" id="GO:0008270">
    <property type="term" value="F:zinc ion binding"/>
    <property type="evidence" value="ECO:0007669"/>
    <property type="project" value="UniProtKB-KW"/>
</dbReference>
<evidence type="ECO:0000256" key="1">
    <source>
        <dbReference type="PROSITE-ProRule" id="PRU00042"/>
    </source>
</evidence>
<sequence>MATKDSDFFSGEDFDAILAALDEDEEFLKQIDEAVDDVTKCELVCDICQKKCKSKSGLKRHQIVHRDKENEPPKAKPATKTVLTIEKLQTLMEEIVTVVSENGCYPDDLKSELNDNKVIVTDEFFEVVSPIYDNYHKNGNNEKLYSSIFSKVILDAKKYIGLSRDVSTLLMKKLADRFTSLRKELKTAEEESDEESIDTTKEPWIPFQYQHLPELSEKERHGLRYIGGYVYKKLYKKLKNSKEWKSPYCQMAMSFLEAGKDNDIDDSFLDDINRGGLWKISTSAEELFRVVEAIFCKNTSKKCLRVIHTDDILLQCYRDHRVIQCCQTLLISTEMEIDFKVSKDMVFGILTLYLRVRAFSKVRKILEDYKEKARISAKEKGLRKDIKQKSGKQSN</sequence>
<protein>
    <recommendedName>
        <fullName evidence="3">C2H2-type domain-containing protein</fullName>
    </recommendedName>
</protein>
<keyword evidence="1" id="KW-0863">Zinc-finger</keyword>
<dbReference type="PROSITE" id="PS00028">
    <property type="entry name" value="ZINC_FINGER_C2H2_1"/>
    <property type="match status" value="1"/>
</dbReference>
<dbReference type="Gene3D" id="3.30.160.60">
    <property type="entry name" value="Classic Zinc Finger"/>
    <property type="match status" value="1"/>
</dbReference>
<dbReference type="SMART" id="SM00355">
    <property type="entry name" value="ZnF_C2H2"/>
    <property type="match status" value="1"/>
</dbReference>
<evidence type="ECO:0000259" key="3">
    <source>
        <dbReference type="PROSITE" id="PS50157"/>
    </source>
</evidence>
<name>A0A7M5X8E4_9CNID</name>
<dbReference type="InterPro" id="IPR013087">
    <property type="entry name" value="Znf_C2H2_type"/>
</dbReference>
<evidence type="ECO:0000256" key="2">
    <source>
        <dbReference type="SAM" id="Coils"/>
    </source>
</evidence>